<accession>A0A364K2X2</accession>
<evidence type="ECO:0000256" key="1">
    <source>
        <dbReference type="ARBA" id="ARBA00004496"/>
    </source>
</evidence>
<evidence type="ECO:0000256" key="6">
    <source>
        <dbReference type="ARBA" id="ARBA00022840"/>
    </source>
</evidence>
<evidence type="ECO:0000256" key="5">
    <source>
        <dbReference type="ARBA" id="ARBA00022741"/>
    </source>
</evidence>
<comment type="function">
    <text evidence="8">Ligates lysine onto the cytidine present at position 34 of the AUA codon-specific tRNA(Ile) that contains the anticodon CAU, in an ATP-dependent manner. Cytidine is converted to lysidine, thus changing the amino acid specificity of the tRNA from methionine to isoleucine.</text>
</comment>
<dbReference type="GO" id="GO:0032267">
    <property type="term" value="F:tRNA(Ile)-lysidine synthase activity"/>
    <property type="evidence" value="ECO:0007669"/>
    <property type="project" value="UniProtKB-EC"/>
</dbReference>
<comment type="caution">
    <text evidence="10">The sequence shown here is derived from an EMBL/GenBank/DDBJ whole genome shotgun (WGS) entry which is preliminary data.</text>
</comment>
<keyword evidence="4 8" id="KW-0819">tRNA processing</keyword>
<dbReference type="InterPro" id="IPR015262">
    <property type="entry name" value="tRNA_Ile_lys_synt_subst-bd"/>
</dbReference>
<dbReference type="NCBIfam" id="TIGR02432">
    <property type="entry name" value="lysidine_TilS_N"/>
    <property type="match status" value="1"/>
</dbReference>
<dbReference type="SMART" id="SM00977">
    <property type="entry name" value="TilS_C"/>
    <property type="match status" value="1"/>
</dbReference>
<dbReference type="GO" id="GO:0005737">
    <property type="term" value="C:cytoplasm"/>
    <property type="evidence" value="ECO:0007669"/>
    <property type="project" value="UniProtKB-SubCell"/>
</dbReference>
<reference evidence="10 11" key="1">
    <citation type="submission" date="2018-06" db="EMBL/GenBank/DDBJ databases">
        <title>Thermoflavimicrobium daqus sp. nov., a thermophilic microbe isolated from Moutai-flavour Daqu.</title>
        <authorList>
            <person name="Wang X."/>
            <person name="Zhou H."/>
        </authorList>
    </citation>
    <scope>NUCLEOTIDE SEQUENCE [LARGE SCALE GENOMIC DNA]</scope>
    <source>
        <strain evidence="10 11">FBKL4.011</strain>
    </source>
</reference>
<evidence type="ECO:0000256" key="2">
    <source>
        <dbReference type="ARBA" id="ARBA00022490"/>
    </source>
</evidence>
<evidence type="ECO:0000259" key="9">
    <source>
        <dbReference type="SMART" id="SM00977"/>
    </source>
</evidence>
<dbReference type="Proteomes" id="UP000251213">
    <property type="component" value="Unassembled WGS sequence"/>
</dbReference>
<dbReference type="InterPro" id="IPR012796">
    <property type="entry name" value="Lysidine-tRNA-synth_C"/>
</dbReference>
<keyword evidence="6 8" id="KW-0067">ATP-binding</keyword>
<name>A0A364K2X2_9BACL</name>
<keyword evidence="2 8" id="KW-0963">Cytoplasm</keyword>
<reference evidence="10 11" key="2">
    <citation type="submission" date="2018-06" db="EMBL/GenBank/DDBJ databases">
        <authorList>
            <person name="Zhirakovskaya E."/>
        </authorList>
    </citation>
    <scope>NUCLEOTIDE SEQUENCE [LARGE SCALE GENOMIC DNA]</scope>
    <source>
        <strain evidence="10 11">FBKL4.011</strain>
    </source>
</reference>
<feature type="binding site" evidence="8">
    <location>
        <begin position="28"/>
        <end position="33"/>
    </location>
    <ligand>
        <name>ATP</name>
        <dbReference type="ChEBI" id="CHEBI:30616"/>
    </ligand>
</feature>
<dbReference type="AlphaFoldDB" id="A0A364K2X2"/>
<evidence type="ECO:0000256" key="3">
    <source>
        <dbReference type="ARBA" id="ARBA00022598"/>
    </source>
</evidence>
<dbReference type="InterPro" id="IPR012094">
    <property type="entry name" value="tRNA_Ile_lys_synt"/>
</dbReference>
<dbReference type="OrthoDB" id="9807403at2"/>
<comment type="catalytic activity">
    <reaction evidence="7 8">
        <text>cytidine(34) in tRNA(Ile2) + L-lysine + ATP = lysidine(34) in tRNA(Ile2) + AMP + diphosphate + H(+)</text>
        <dbReference type="Rhea" id="RHEA:43744"/>
        <dbReference type="Rhea" id="RHEA-COMP:10625"/>
        <dbReference type="Rhea" id="RHEA-COMP:10670"/>
        <dbReference type="ChEBI" id="CHEBI:15378"/>
        <dbReference type="ChEBI" id="CHEBI:30616"/>
        <dbReference type="ChEBI" id="CHEBI:32551"/>
        <dbReference type="ChEBI" id="CHEBI:33019"/>
        <dbReference type="ChEBI" id="CHEBI:82748"/>
        <dbReference type="ChEBI" id="CHEBI:83665"/>
        <dbReference type="ChEBI" id="CHEBI:456215"/>
        <dbReference type="EC" id="6.3.4.19"/>
    </reaction>
</comment>
<protein>
    <recommendedName>
        <fullName evidence="8">tRNA(Ile)-lysidine synthase</fullName>
        <ecNumber evidence="8">6.3.4.19</ecNumber>
    </recommendedName>
    <alternativeName>
        <fullName evidence="8">tRNA(Ile)-2-lysyl-cytidine synthase</fullName>
    </alternativeName>
    <alternativeName>
        <fullName evidence="8">tRNA(Ile)-lysidine synthetase</fullName>
    </alternativeName>
</protein>
<dbReference type="PANTHER" id="PTHR43033">
    <property type="entry name" value="TRNA(ILE)-LYSIDINE SYNTHASE-RELATED"/>
    <property type="match status" value="1"/>
</dbReference>
<feature type="domain" description="Lysidine-tRNA(Ile) synthetase C-terminal" evidence="9">
    <location>
        <begin position="397"/>
        <end position="469"/>
    </location>
</feature>
<comment type="subcellular location">
    <subcellularLocation>
        <location evidence="1 8">Cytoplasm</location>
    </subcellularLocation>
</comment>
<dbReference type="PANTHER" id="PTHR43033:SF1">
    <property type="entry name" value="TRNA(ILE)-LYSIDINE SYNTHASE-RELATED"/>
    <property type="match status" value="1"/>
</dbReference>
<dbReference type="InterPro" id="IPR012795">
    <property type="entry name" value="tRNA_Ile_lys_synt_N"/>
</dbReference>
<keyword evidence="3 8" id="KW-0436">Ligase</keyword>
<dbReference type="SUPFAM" id="SSF56037">
    <property type="entry name" value="PheT/TilS domain"/>
    <property type="match status" value="1"/>
</dbReference>
<dbReference type="NCBIfam" id="TIGR02433">
    <property type="entry name" value="lysidine_TilS_C"/>
    <property type="match status" value="1"/>
</dbReference>
<dbReference type="InterPro" id="IPR011063">
    <property type="entry name" value="TilS/TtcA_N"/>
</dbReference>
<evidence type="ECO:0000256" key="4">
    <source>
        <dbReference type="ARBA" id="ARBA00022694"/>
    </source>
</evidence>
<dbReference type="SUPFAM" id="SSF82829">
    <property type="entry name" value="MesJ substrate recognition domain-like"/>
    <property type="match status" value="1"/>
</dbReference>
<dbReference type="GO" id="GO:0006400">
    <property type="term" value="P:tRNA modification"/>
    <property type="evidence" value="ECO:0007669"/>
    <property type="project" value="UniProtKB-UniRule"/>
</dbReference>
<dbReference type="EC" id="6.3.4.19" evidence="8"/>
<dbReference type="InterPro" id="IPR014729">
    <property type="entry name" value="Rossmann-like_a/b/a_fold"/>
</dbReference>
<dbReference type="Gene3D" id="3.30.465.60">
    <property type="match status" value="1"/>
</dbReference>
<gene>
    <name evidence="8 10" type="primary">tilS</name>
    <name evidence="10" type="ORF">DL897_12540</name>
</gene>
<dbReference type="Pfam" id="PF01171">
    <property type="entry name" value="ATP_bind_3"/>
    <property type="match status" value="1"/>
</dbReference>
<dbReference type="RefSeq" id="WP_113659494.1">
    <property type="nucleotide sequence ID" value="NZ_KZ845669.1"/>
</dbReference>
<comment type="similarity">
    <text evidence="8">Belongs to the tRNA(Ile)-lysidine synthase family.</text>
</comment>
<dbReference type="SUPFAM" id="SSF52402">
    <property type="entry name" value="Adenine nucleotide alpha hydrolases-like"/>
    <property type="match status" value="1"/>
</dbReference>
<dbReference type="Pfam" id="PF09179">
    <property type="entry name" value="TilS"/>
    <property type="match status" value="1"/>
</dbReference>
<keyword evidence="5 8" id="KW-0547">Nucleotide-binding</keyword>
<sequence>MLFLKQLEKEITKYHLLSPDERVLVGVSGGPDSMALLSGLQQLSAKNNWHLYVIHVNHQLRGQESEEDAEYVENYCLKWQIPYRIECVDVMAALESGGNSQSVARRLRYEAFQRAAKHLQIRTLALAHHADDQVETILMRFLRGTGVAGLSGMAMSRQWQDLKIIRPLLQIRRKEIEHYLEEQKIMPRQDQSNFSLKYTRNRVRLKLIPELMQYNSNVQEAILQLGDIVTEEEKVWKSLVQEALSKVLVQDKLDRTGVNIRRLLNLPIALQRRVVKLILSCLVNDGTSELTHEAVERIRDFARHPHPSGTIHLPHGIRIYREYEVVWFTTRDLHEEEWNHSQGKSVTLKIPGVTKIPELGGAMEVKVTSEPLNNYCNHSFENVAVFDADDEILKQPILIRSRMPGDRMTCLGMKGTKKVKKILMEAKIPRHKRGLQPVVIAGDQILWIVGTKRSNIAPVSSETKRFLYFIWHVVE</sequence>
<dbReference type="EMBL" id="QJKK01000007">
    <property type="protein sequence ID" value="RAL23187.1"/>
    <property type="molecule type" value="Genomic_DNA"/>
</dbReference>
<dbReference type="GO" id="GO:0005524">
    <property type="term" value="F:ATP binding"/>
    <property type="evidence" value="ECO:0007669"/>
    <property type="project" value="UniProtKB-UniRule"/>
</dbReference>
<dbReference type="Gene3D" id="3.40.50.620">
    <property type="entry name" value="HUPs"/>
    <property type="match status" value="1"/>
</dbReference>
<proteinExistence type="inferred from homology"/>
<evidence type="ECO:0000256" key="8">
    <source>
        <dbReference type="HAMAP-Rule" id="MF_01161"/>
    </source>
</evidence>
<dbReference type="CDD" id="cd01992">
    <property type="entry name" value="TilS_N"/>
    <property type="match status" value="1"/>
</dbReference>
<comment type="domain">
    <text evidence="8">The N-terminal region contains the highly conserved SGGXDS motif, predicted to be a P-loop motif involved in ATP binding.</text>
</comment>
<evidence type="ECO:0000313" key="10">
    <source>
        <dbReference type="EMBL" id="RAL23187.1"/>
    </source>
</evidence>
<evidence type="ECO:0000256" key="7">
    <source>
        <dbReference type="ARBA" id="ARBA00048539"/>
    </source>
</evidence>
<keyword evidence="11" id="KW-1185">Reference proteome</keyword>
<dbReference type="HAMAP" id="MF_01161">
    <property type="entry name" value="tRNA_Ile_lys_synt"/>
    <property type="match status" value="1"/>
</dbReference>
<dbReference type="Pfam" id="PF11734">
    <property type="entry name" value="TilS_C"/>
    <property type="match status" value="1"/>
</dbReference>
<evidence type="ECO:0000313" key="11">
    <source>
        <dbReference type="Proteomes" id="UP000251213"/>
    </source>
</evidence>
<organism evidence="10 11">
    <name type="scientific">Thermoflavimicrobium daqui</name>
    <dbReference type="NCBI Taxonomy" id="2137476"/>
    <lineage>
        <taxon>Bacteria</taxon>
        <taxon>Bacillati</taxon>
        <taxon>Bacillota</taxon>
        <taxon>Bacilli</taxon>
        <taxon>Bacillales</taxon>
        <taxon>Thermoactinomycetaceae</taxon>
        <taxon>Thermoflavimicrobium</taxon>
    </lineage>
</organism>